<evidence type="ECO:0000259" key="17">
    <source>
        <dbReference type="Pfam" id="PF08491"/>
    </source>
</evidence>
<evidence type="ECO:0000256" key="16">
    <source>
        <dbReference type="RuleBase" id="RU367121"/>
    </source>
</evidence>
<keyword evidence="10" id="KW-0752">Steroid biosynthesis</keyword>
<dbReference type="EC" id="1.14.14.17" evidence="16"/>
<keyword evidence="13 16" id="KW-0472">Membrane</keyword>
<feature type="domain" description="Squalene epoxidase" evidence="17">
    <location>
        <begin position="198"/>
        <end position="473"/>
    </location>
</feature>
<keyword evidence="11 16" id="KW-1133">Transmembrane helix</keyword>
<sequence length="497" mass="54527">MPLILDSSSESSVDAEPDVQEERRRLYHESDVVIVGAGVLGSALAVTLANQGRSVILLEKSLKEPDRIVGELLQPGGVQALTKLGLRHTLDDIDAIPVTGYTVIYYDEQVPIPYPAIIASGTQQEPDNSEKVKTPEGRSFHHGRFVSKLRAAAMAHPNITIFETEVTSIIDCVSEQPTQVLGVECLTRKTQKDCFFGSLTIVCDGYASKFRKSYIHHTPKVKSKFWGMELIDCPLPTPQHGTVVLGDNSPVLLYQIGTHETRVLVDVPEGLATTSVANGGVKGHLQNVVLPSLPAKVQPSFQVALEKGSLRSMPNSFLPPTTNKTAGLAILGDALNMRHPLTGGGMTVALSDVVLISELLSPENVPDLYNTDLVLKQMKSFHWRRKNLTSIVNILAQALYSLFAADEWQLKYLQKGCFRYFQLGGQCVDVPVGLLGGLIAQPFVLFYHFFSVALFSIWILVWENGLLMFPVSIVQAVLVFGKACEVIFPYIFAELRS</sequence>
<evidence type="ECO:0000256" key="11">
    <source>
        <dbReference type="ARBA" id="ARBA00022989"/>
    </source>
</evidence>
<evidence type="ECO:0000256" key="2">
    <source>
        <dbReference type="ARBA" id="ARBA00004154"/>
    </source>
</evidence>
<keyword evidence="12 16" id="KW-0560">Oxidoreductase</keyword>
<feature type="transmembrane region" description="Helical" evidence="16">
    <location>
        <begin position="439"/>
        <end position="461"/>
    </location>
</feature>
<dbReference type="GO" id="GO:0004506">
    <property type="term" value="F:squalene monooxygenase activity"/>
    <property type="evidence" value="ECO:0007669"/>
    <property type="project" value="UniProtKB-UniRule"/>
</dbReference>
<keyword evidence="14" id="KW-0753">Steroid metabolism</keyword>
<dbReference type="GO" id="GO:0005789">
    <property type="term" value="C:endoplasmic reticulum membrane"/>
    <property type="evidence" value="ECO:0007669"/>
    <property type="project" value="UniProtKB-SubCell"/>
</dbReference>
<dbReference type="PRINTS" id="PR00420">
    <property type="entry name" value="RNGMNOXGNASE"/>
</dbReference>
<evidence type="ECO:0000256" key="5">
    <source>
        <dbReference type="ARBA" id="ARBA00022630"/>
    </source>
</evidence>
<dbReference type="PANTHER" id="PTHR10835">
    <property type="entry name" value="SQUALENE MONOOXYGENASE"/>
    <property type="match status" value="1"/>
</dbReference>
<dbReference type="UniPathway" id="UPA00767">
    <property type="reaction ID" value="UER00752"/>
</dbReference>
<dbReference type="SUPFAM" id="SSF51905">
    <property type="entry name" value="FAD/NAD(P)-binding domain"/>
    <property type="match status" value="1"/>
</dbReference>
<keyword evidence="10" id="KW-0443">Lipid metabolism</keyword>
<dbReference type="Pfam" id="PF08491">
    <property type="entry name" value="SE"/>
    <property type="match status" value="1"/>
</dbReference>
<dbReference type="InterPro" id="IPR040125">
    <property type="entry name" value="Squalene_monox"/>
</dbReference>
<dbReference type="AlphaFoldDB" id="A0A0D1YQY2"/>
<dbReference type="STRING" id="1016849.A0A0D1YQY2"/>
<keyword evidence="8 16" id="KW-0274">FAD</keyword>
<dbReference type="Gene3D" id="3.50.50.60">
    <property type="entry name" value="FAD/NAD(P)-binding domain"/>
    <property type="match status" value="1"/>
</dbReference>
<name>A0A0D1YQY2_9EURO</name>
<comment type="cofactor">
    <cofactor evidence="1 16">
        <name>FAD</name>
        <dbReference type="ChEBI" id="CHEBI:57692"/>
    </cofactor>
</comment>
<evidence type="ECO:0000313" key="19">
    <source>
        <dbReference type="Proteomes" id="UP000053599"/>
    </source>
</evidence>
<comment type="catalytic activity">
    <reaction evidence="16">
        <text>squalene + reduced [NADPH--hemoprotein reductase] + O2 = (S)-2,3-epoxysqualene + oxidized [NADPH--hemoprotein reductase] + H2O + H(+)</text>
        <dbReference type="Rhea" id="RHEA:25282"/>
        <dbReference type="Rhea" id="RHEA-COMP:11964"/>
        <dbReference type="Rhea" id="RHEA-COMP:11965"/>
        <dbReference type="ChEBI" id="CHEBI:15377"/>
        <dbReference type="ChEBI" id="CHEBI:15378"/>
        <dbReference type="ChEBI" id="CHEBI:15379"/>
        <dbReference type="ChEBI" id="CHEBI:15440"/>
        <dbReference type="ChEBI" id="CHEBI:15441"/>
        <dbReference type="ChEBI" id="CHEBI:57618"/>
        <dbReference type="ChEBI" id="CHEBI:58210"/>
        <dbReference type="EC" id="1.14.14.17"/>
    </reaction>
</comment>
<dbReference type="GO" id="GO:0050660">
    <property type="term" value="F:flavin adenine dinucleotide binding"/>
    <property type="evidence" value="ECO:0007669"/>
    <property type="project" value="UniProtKB-UniRule"/>
</dbReference>
<comment type="similarity">
    <text evidence="4 16">Belongs to the squalene monooxygenase family.</text>
</comment>
<evidence type="ECO:0000313" key="18">
    <source>
        <dbReference type="EMBL" id="KIV85157.1"/>
    </source>
</evidence>
<keyword evidence="9" id="KW-0492">Microsome</keyword>
<evidence type="ECO:0000256" key="8">
    <source>
        <dbReference type="ARBA" id="ARBA00022827"/>
    </source>
</evidence>
<comment type="subcellular location">
    <subcellularLocation>
        <location evidence="3 16">Endoplasmic reticulum membrane</location>
        <topology evidence="3 16">Multi-pass membrane protein</topology>
    </subcellularLocation>
    <subcellularLocation>
        <location evidence="2">Microsome membrane</location>
        <topology evidence="2">Multi-pass membrane protein</topology>
    </subcellularLocation>
</comment>
<evidence type="ECO:0000256" key="10">
    <source>
        <dbReference type="ARBA" id="ARBA00022955"/>
    </source>
</evidence>
<evidence type="ECO:0000256" key="1">
    <source>
        <dbReference type="ARBA" id="ARBA00001974"/>
    </source>
</evidence>
<comment type="function">
    <text evidence="16">Catalyzes the stereospecific oxidation of squalene to (S)-2,3-epoxysqualene, and is considered to be a rate-limiting enzyme in steroid biosynthesis.</text>
</comment>
<dbReference type="OrthoDB" id="1678617at2759"/>
<accession>A0A0D1YQY2</accession>
<evidence type="ECO:0000256" key="13">
    <source>
        <dbReference type="ARBA" id="ARBA00023136"/>
    </source>
</evidence>
<dbReference type="GO" id="GO:0006696">
    <property type="term" value="P:ergosterol biosynthetic process"/>
    <property type="evidence" value="ECO:0007669"/>
    <property type="project" value="TreeGrafter"/>
</dbReference>
<evidence type="ECO:0000256" key="12">
    <source>
        <dbReference type="ARBA" id="ARBA00023002"/>
    </source>
</evidence>
<dbReference type="PANTHER" id="PTHR10835:SF0">
    <property type="entry name" value="SQUALENE MONOOXYGENASE"/>
    <property type="match status" value="1"/>
</dbReference>
<evidence type="ECO:0000256" key="4">
    <source>
        <dbReference type="ARBA" id="ARBA00008802"/>
    </source>
</evidence>
<keyword evidence="7 16" id="KW-0256">Endoplasmic reticulum</keyword>
<keyword evidence="5 16" id="KW-0285">Flavoprotein</keyword>
<organism evidence="18 19">
    <name type="scientific">Exophiala sideris</name>
    <dbReference type="NCBI Taxonomy" id="1016849"/>
    <lineage>
        <taxon>Eukaryota</taxon>
        <taxon>Fungi</taxon>
        <taxon>Dikarya</taxon>
        <taxon>Ascomycota</taxon>
        <taxon>Pezizomycotina</taxon>
        <taxon>Eurotiomycetes</taxon>
        <taxon>Chaetothyriomycetidae</taxon>
        <taxon>Chaetothyriales</taxon>
        <taxon>Herpotrichiellaceae</taxon>
        <taxon>Exophiala</taxon>
    </lineage>
</organism>
<gene>
    <name evidence="18" type="ORF">PV11_00889</name>
</gene>
<comment type="pathway">
    <text evidence="15">Steroid metabolism; ergosterol biosynthesis.</text>
</comment>
<dbReference type="InterPro" id="IPR036188">
    <property type="entry name" value="FAD/NAD-bd_sf"/>
</dbReference>
<feature type="transmembrane region" description="Helical" evidence="16">
    <location>
        <begin position="473"/>
        <end position="492"/>
    </location>
</feature>
<dbReference type="InterPro" id="IPR013698">
    <property type="entry name" value="Squalene_epoxidase"/>
</dbReference>
<evidence type="ECO:0000256" key="14">
    <source>
        <dbReference type="ARBA" id="ARBA00023221"/>
    </source>
</evidence>
<evidence type="ECO:0000256" key="7">
    <source>
        <dbReference type="ARBA" id="ARBA00022824"/>
    </source>
</evidence>
<dbReference type="EMBL" id="KN846951">
    <property type="protein sequence ID" value="KIV85157.1"/>
    <property type="molecule type" value="Genomic_DNA"/>
</dbReference>
<protein>
    <recommendedName>
        <fullName evidence="16">Squalene monooxygenase</fullName>
        <ecNumber evidence="16">1.14.14.17</ecNumber>
    </recommendedName>
</protein>
<keyword evidence="6 16" id="KW-0812">Transmembrane</keyword>
<evidence type="ECO:0000256" key="6">
    <source>
        <dbReference type="ARBA" id="ARBA00022692"/>
    </source>
</evidence>
<dbReference type="FunFam" id="3.50.50.60:FF:000166">
    <property type="entry name" value="Squalene monooxygenase Erg1"/>
    <property type="match status" value="1"/>
</dbReference>
<reference evidence="18 19" key="1">
    <citation type="submission" date="2015-01" db="EMBL/GenBank/DDBJ databases">
        <title>The Genome Sequence of Exophiala sideris CBS121828.</title>
        <authorList>
            <consortium name="The Broad Institute Genomics Platform"/>
            <person name="Cuomo C."/>
            <person name="de Hoog S."/>
            <person name="Gorbushina A."/>
            <person name="Stielow B."/>
            <person name="Teixiera M."/>
            <person name="Abouelleil A."/>
            <person name="Chapman S.B."/>
            <person name="Priest M."/>
            <person name="Young S.K."/>
            <person name="Wortman J."/>
            <person name="Nusbaum C."/>
            <person name="Birren B."/>
        </authorList>
    </citation>
    <scope>NUCLEOTIDE SEQUENCE [LARGE SCALE GENOMIC DNA]</scope>
    <source>
        <strain evidence="18 19">CBS 121828</strain>
    </source>
</reference>
<evidence type="ECO:0000256" key="3">
    <source>
        <dbReference type="ARBA" id="ARBA00004477"/>
    </source>
</evidence>
<evidence type="ECO:0000256" key="15">
    <source>
        <dbReference type="ARBA" id="ARBA00029435"/>
    </source>
</evidence>
<dbReference type="Proteomes" id="UP000053599">
    <property type="component" value="Unassembled WGS sequence"/>
</dbReference>
<proteinExistence type="inferred from homology"/>
<keyword evidence="10" id="KW-0444">Lipid biosynthesis</keyword>
<dbReference type="HOGENOM" id="CLU_026390_0_0_1"/>
<evidence type="ECO:0000256" key="9">
    <source>
        <dbReference type="ARBA" id="ARBA00022848"/>
    </source>
</evidence>